<sequence>RVAELNDMEEDGIFAVCGVVTAIVHGEEWWYPACKCHRSVILDSGAYYCNGCSKHVFQIVPR</sequence>
<comment type="caution">
    <text evidence="1">The sequence shown here is derived from an EMBL/GenBank/DDBJ whole genome shotgun (WGS) entry which is preliminary data.</text>
</comment>
<evidence type="ECO:0000313" key="2">
    <source>
        <dbReference type="Proteomes" id="UP000265520"/>
    </source>
</evidence>
<dbReference type="SUPFAM" id="SSF50249">
    <property type="entry name" value="Nucleic acid-binding proteins"/>
    <property type="match status" value="1"/>
</dbReference>
<feature type="non-terminal residue" evidence="1">
    <location>
        <position position="1"/>
    </location>
</feature>
<dbReference type="Proteomes" id="UP000265520">
    <property type="component" value="Unassembled WGS sequence"/>
</dbReference>
<dbReference type="InterPro" id="IPR012340">
    <property type="entry name" value="NA-bd_OB-fold"/>
</dbReference>
<dbReference type="AlphaFoldDB" id="A0A392UJU6"/>
<dbReference type="EMBL" id="LXQA010823856">
    <property type="protein sequence ID" value="MCI72716.1"/>
    <property type="molecule type" value="Genomic_DNA"/>
</dbReference>
<protein>
    <submittedName>
        <fullName evidence="1">Replication factor A protein</fullName>
    </submittedName>
</protein>
<keyword evidence="2" id="KW-1185">Reference proteome</keyword>
<proteinExistence type="predicted"/>
<accession>A0A392UJU6</accession>
<dbReference type="Gene3D" id="2.40.50.140">
    <property type="entry name" value="Nucleic acid-binding proteins"/>
    <property type="match status" value="1"/>
</dbReference>
<organism evidence="1 2">
    <name type="scientific">Trifolium medium</name>
    <dbReference type="NCBI Taxonomy" id="97028"/>
    <lineage>
        <taxon>Eukaryota</taxon>
        <taxon>Viridiplantae</taxon>
        <taxon>Streptophyta</taxon>
        <taxon>Embryophyta</taxon>
        <taxon>Tracheophyta</taxon>
        <taxon>Spermatophyta</taxon>
        <taxon>Magnoliopsida</taxon>
        <taxon>eudicotyledons</taxon>
        <taxon>Gunneridae</taxon>
        <taxon>Pentapetalae</taxon>
        <taxon>rosids</taxon>
        <taxon>fabids</taxon>
        <taxon>Fabales</taxon>
        <taxon>Fabaceae</taxon>
        <taxon>Papilionoideae</taxon>
        <taxon>50 kb inversion clade</taxon>
        <taxon>NPAAA clade</taxon>
        <taxon>Hologalegina</taxon>
        <taxon>IRL clade</taxon>
        <taxon>Trifolieae</taxon>
        <taxon>Trifolium</taxon>
    </lineage>
</organism>
<name>A0A392UJU6_9FABA</name>
<reference evidence="1 2" key="1">
    <citation type="journal article" date="2018" name="Front. Plant Sci.">
        <title>Red Clover (Trifolium pratense) and Zigzag Clover (T. medium) - A Picture of Genomic Similarities and Differences.</title>
        <authorList>
            <person name="Dluhosova J."/>
            <person name="Istvanek J."/>
            <person name="Nedelnik J."/>
            <person name="Repkova J."/>
        </authorList>
    </citation>
    <scope>NUCLEOTIDE SEQUENCE [LARGE SCALE GENOMIC DNA]</scope>
    <source>
        <strain evidence="2">cv. 10/8</strain>
        <tissue evidence="1">Leaf</tissue>
    </source>
</reference>
<evidence type="ECO:0000313" key="1">
    <source>
        <dbReference type="EMBL" id="MCI72716.1"/>
    </source>
</evidence>